<accession>A0ABQ7FEG5</accession>
<evidence type="ECO:0000256" key="2">
    <source>
        <dbReference type="SAM" id="Phobius"/>
    </source>
</evidence>
<feature type="region of interest" description="Disordered" evidence="1">
    <location>
        <begin position="156"/>
        <end position="227"/>
    </location>
</feature>
<feature type="compositionally biased region" description="Low complexity" evidence="1">
    <location>
        <begin position="187"/>
        <end position="215"/>
    </location>
</feature>
<feature type="compositionally biased region" description="Gly residues" evidence="1">
    <location>
        <begin position="216"/>
        <end position="225"/>
    </location>
</feature>
<dbReference type="RefSeq" id="WP_098751677.1">
    <property type="nucleotide sequence ID" value="NZ_WHPN01000352.1"/>
</dbReference>
<feature type="transmembrane region" description="Helical" evidence="2">
    <location>
        <begin position="51"/>
        <end position="74"/>
    </location>
</feature>
<evidence type="ECO:0000313" key="3">
    <source>
        <dbReference type="EMBL" id="KAF4406700.1"/>
    </source>
</evidence>
<evidence type="ECO:0008006" key="5">
    <source>
        <dbReference type="Google" id="ProtNLM"/>
    </source>
</evidence>
<dbReference type="EMBL" id="WHPN01000352">
    <property type="protein sequence ID" value="KAF4406700.1"/>
    <property type="molecule type" value="Genomic_DNA"/>
</dbReference>
<evidence type="ECO:0000256" key="1">
    <source>
        <dbReference type="SAM" id="MobiDB-lite"/>
    </source>
</evidence>
<keyword evidence="2" id="KW-0472">Membrane</keyword>
<keyword evidence="4" id="KW-1185">Reference proteome</keyword>
<dbReference type="Proteomes" id="UP000621266">
    <property type="component" value="Unassembled WGS sequence"/>
</dbReference>
<reference evidence="3 4" key="1">
    <citation type="submission" date="2019-10" db="EMBL/GenBank/DDBJ databases">
        <title>Streptomyces tenebrisbrunneis sp.nov., an endogenous actinomycete isolated from of Lycium ruthenicum.</title>
        <authorList>
            <person name="Ma L."/>
        </authorList>
    </citation>
    <scope>NUCLEOTIDE SEQUENCE [LARGE SCALE GENOMIC DNA]</scope>
    <source>
        <strain evidence="3 4">TRM 66187</strain>
    </source>
</reference>
<organism evidence="3 4">
    <name type="scientific">Streptomyces lycii</name>
    <dbReference type="NCBI Taxonomy" id="2654337"/>
    <lineage>
        <taxon>Bacteria</taxon>
        <taxon>Bacillati</taxon>
        <taxon>Actinomycetota</taxon>
        <taxon>Actinomycetes</taxon>
        <taxon>Kitasatosporales</taxon>
        <taxon>Streptomycetaceae</taxon>
        <taxon>Streptomyces</taxon>
    </lineage>
</organism>
<evidence type="ECO:0000313" key="4">
    <source>
        <dbReference type="Proteomes" id="UP000621266"/>
    </source>
</evidence>
<feature type="transmembrane region" description="Helical" evidence="2">
    <location>
        <begin position="86"/>
        <end position="106"/>
    </location>
</feature>
<comment type="caution">
    <text evidence="3">The sequence shown here is derived from an EMBL/GenBank/DDBJ whole genome shotgun (WGS) entry which is preliminary data.</text>
</comment>
<keyword evidence="2" id="KW-0812">Transmembrane</keyword>
<keyword evidence="2" id="KW-1133">Transmembrane helix</keyword>
<feature type="transmembrane region" description="Helical" evidence="2">
    <location>
        <begin position="118"/>
        <end position="138"/>
    </location>
</feature>
<feature type="transmembrane region" description="Helical" evidence="2">
    <location>
        <begin position="12"/>
        <end position="31"/>
    </location>
</feature>
<gene>
    <name evidence="3" type="ORF">GCU69_23480</name>
</gene>
<sequence>MNIRSLTRGDGVVIGAAVLLFIASFLDFYSVDCEGEFCNSDDIPSAWESELFPVLPSVFLAGIIAAALVVASRFLPAGRKLVGLSLDQWGTALAVFSAWSALWVLFDGPLRSAEQVSLGLAPILAFLATLALAAGAVLGQTLPALKAPLLGAPKPPAPSPYGAGPGQGYGYPGAQQPGYGYPGGPQQGQPAPGGQQPYGAQPGQPQAAGATAAPGPQGGQPGAPGGEFAPFWFAVPVARPLFAEDGSPNPVAELAPGTWYLAVEQRGQALVAQTQDGRRGVLQDTSGIQRG</sequence>
<protein>
    <recommendedName>
        <fullName evidence="5">Integral membrane protein</fullName>
    </recommendedName>
</protein>
<name>A0ABQ7FEG5_9ACTN</name>
<proteinExistence type="predicted"/>